<evidence type="ECO:0000313" key="3">
    <source>
        <dbReference type="Proteomes" id="UP000184286"/>
    </source>
</evidence>
<organism evidence="2 3">
    <name type="scientific">Streptomyces phaeoluteigriseus</name>
    <dbReference type="NCBI Taxonomy" id="114686"/>
    <lineage>
        <taxon>Bacteria</taxon>
        <taxon>Bacillati</taxon>
        <taxon>Actinomycetota</taxon>
        <taxon>Actinomycetes</taxon>
        <taxon>Kitasatosporales</taxon>
        <taxon>Streptomycetaceae</taxon>
        <taxon>Streptomyces</taxon>
        <taxon>Streptomyces aurantiacus group</taxon>
    </lineage>
</organism>
<dbReference type="AlphaFoldDB" id="A0A1V6MX52"/>
<dbReference type="PANTHER" id="PTHR45527">
    <property type="entry name" value="NONRIBOSOMAL PEPTIDE SYNTHETASE"/>
    <property type="match status" value="1"/>
</dbReference>
<dbReference type="GO" id="GO:0043041">
    <property type="term" value="P:amino acid activation for nonribosomal peptide biosynthetic process"/>
    <property type="evidence" value="ECO:0007669"/>
    <property type="project" value="TreeGrafter"/>
</dbReference>
<evidence type="ECO:0000259" key="1">
    <source>
        <dbReference type="Pfam" id="PF00668"/>
    </source>
</evidence>
<dbReference type="STRING" id="114686.BM536_006205"/>
<dbReference type="PANTHER" id="PTHR45527:SF1">
    <property type="entry name" value="FATTY ACID SYNTHASE"/>
    <property type="match status" value="1"/>
</dbReference>
<dbReference type="GO" id="GO:0047527">
    <property type="term" value="F:2,3-dihydroxybenzoate-serine ligase activity"/>
    <property type="evidence" value="ECO:0007669"/>
    <property type="project" value="TreeGrafter"/>
</dbReference>
<dbReference type="GO" id="GO:0009239">
    <property type="term" value="P:enterobactin biosynthetic process"/>
    <property type="evidence" value="ECO:0007669"/>
    <property type="project" value="TreeGrafter"/>
</dbReference>
<dbReference type="RefSeq" id="WP_158086502.1">
    <property type="nucleotide sequence ID" value="NZ_MPOH02000006.1"/>
</dbReference>
<protein>
    <recommendedName>
        <fullName evidence="1">Condensation domain-containing protein</fullName>
    </recommendedName>
</protein>
<dbReference type="InterPro" id="IPR023213">
    <property type="entry name" value="CAT-like_dom_sf"/>
</dbReference>
<dbReference type="GO" id="GO:0031177">
    <property type="term" value="F:phosphopantetheine binding"/>
    <property type="evidence" value="ECO:0007669"/>
    <property type="project" value="TreeGrafter"/>
</dbReference>
<name>A0A1V6MX52_9ACTN</name>
<dbReference type="OrthoDB" id="4000285at2"/>
<dbReference type="Gene3D" id="3.30.559.10">
    <property type="entry name" value="Chloramphenicol acetyltransferase-like domain"/>
    <property type="match status" value="1"/>
</dbReference>
<accession>A0A1V6MX52</accession>
<dbReference type="SUPFAM" id="SSF52777">
    <property type="entry name" value="CoA-dependent acyltransferases"/>
    <property type="match status" value="2"/>
</dbReference>
<dbReference type="Gene3D" id="3.30.559.30">
    <property type="entry name" value="Nonribosomal peptide synthetase, condensation domain"/>
    <property type="match status" value="1"/>
</dbReference>
<gene>
    <name evidence="2" type="ORF">BM536_006205</name>
</gene>
<reference evidence="2 3" key="2">
    <citation type="submission" date="2017-02" db="EMBL/GenBank/DDBJ databases">
        <title>Draft genome sequence of Streptomyces phaeoluteigriseus type strain DSM41896.</title>
        <authorList>
            <person name="Salih T.S."/>
            <person name="Algora Gallardo L."/>
            <person name="Melo Santos T."/>
            <person name="Filgueira Martinez S."/>
            <person name="Herron P.R."/>
        </authorList>
    </citation>
    <scope>NUCLEOTIDE SEQUENCE [LARGE SCALE GENOMIC DNA]</scope>
    <source>
        <strain evidence="2 3">DSM 41896</strain>
    </source>
</reference>
<dbReference type="EMBL" id="MPOH02000006">
    <property type="protein sequence ID" value="OQD56952.1"/>
    <property type="molecule type" value="Genomic_DNA"/>
</dbReference>
<dbReference type="Pfam" id="PF00668">
    <property type="entry name" value="Condensation"/>
    <property type="match status" value="1"/>
</dbReference>
<feature type="domain" description="Condensation" evidence="1">
    <location>
        <begin position="2"/>
        <end position="386"/>
    </location>
</feature>
<dbReference type="GO" id="GO:0009366">
    <property type="term" value="C:enterobactin synthetase complex"/>
    <property type="evidence" value="ECO:0007669"/>
    <property type="project" value="TreeGrafter"/>
</dbReference>
<comment type="caution">
    <text evidence="2">The sequence shown here is derived from an EMBL/GenBank/DDBJ whole genome shotgun (WGS) entry which is preliminary data.</text>
</comment>
<evidence type="ECO:0000313" key="2">
    <source>
        <dbReference type="EMBL" id="OQD56952.1"/>
    </source>
</evidence>
<dbReference type="GO" id="GO:0005829">
    <property type="term" value="C:cytosol"/>
    <property type="evidence" value="ECO:0007669"/>
    <property type="project" value="TreeGrafter"/>
</dbReference>
<dbReference type="CDD" id="cd19531">
    <property type="entry name" value="LCL_NRPS-like"/>
    <property type="match status" value="1"/>
</dbReference>
<dbReference type="InterPro" id="IPR001242">
    <property type="entry name" value="Condensation_dom"/>
</dbReference>
<reference evidence="3" key="1">
    <citation type="submission" date="2016-11" db="EMBL/GenBank/DDBJ databases">
        <authorList>
            <person name="Schniete J.K."/>
            <person name="Salih T."/>
            <person name="Algora Gallardo L."/>
            <person name="Martinez Fernandez S."/>
            <person name="Herron P.R."/>
        </authorList>
    </citation>
    <scope>NUCLEOTIDE SEQUENCE [LARGE SCALE GENOMIC DNA]</scope>
    <source>
        <strain evidence="3">DSM 41896</strain>
    </source>
</reference>
<dbReference type="Proteomes" id="UP000184286">
    <property type="component" value="Unassembled WGS sequence"/>
</dbReference>
<sequence length="405" mass="45668">MVARHEILRTRFAPRDGELMQRVEGTPAASEVLVERLDPADDPEQALAEIERRELHRRFDLARGPLFQVTHVTGVGPDDVLTLSMHHIVCDAVSVAIFTEEVLKAYALRRESLPKPAIQHGDYALWLRDLGDRGLLDPSRAYWQEKLKDGVPTLRLRTDRPRGPVKSFTGAVFHGVIDEALAARARELCLAEGVTLFTLLHSAMVLTLHNRTGQTDLCLGTLSTGREFSRHLEPQIGFLANTLALRTTFSADTTFRELLATARAEFLESHAHQLYPLELLADVVPRPEPGHGFLFDVLLVLHDRGDLEERVRRATGVDIALRERRECVAKFDLTFNFASRAGRVEAMVEFDPDLYDEESVVLLWRRFAALLAEVVDAPGRRLSEYSGKVEEERIAAARHEIDFDF</sequence>
<dbReference type="GO" id="GO:0008610">
    <property type="term" value="P:lipid biosynthetic process"/>
    <property type="evidence" value="ECO:0007669"/>
    <property type="project" value="UniProtKB-ARBA"/>
</dbReference>
<proteinExistence type="predicted"/>